<gene>
    <name evidence="2" type="ORF">NTE_01373</name>
</gene>
<protein>
    <submittedName>
        <fullName evidence="2">Uncharacterized protein</fullName>
    </submittedName>
</protein>
<dbReference type="Proteomes" id="UP000028194">
    <property type="component" value="Chromosome"/>
</dbReference>
<evidence type="ECO:0000313" key="3">
    <source>
        <dbReference type="Proteomes" id="UP000028194"/>
    </source>
</evidence>
<keyword evidence="3" id="KW-1185">Reference proteome</keyword>
<name>A0A075MPG0_9ARCH</name>
<dbReference type="AlphaFoldDB" id="A0A075MPG0"/>
<evidence type="ECO:0000313" key="2">
    <source>
        <dbReference type="EMBL" id="AIF83441.1"/>
    </source>
</evidence>
<dbReference type="KEGG" id="nev:NTE_01373"/>
<feature type="transmembrane region" description="Helical" evidence="1">
    <location>
        <begin position="6"/>
        <end position="30"/>
    </location>
</feature>
<sequence length="40" mass="4703">MTVLAIVFVIFYVLPNLHIPLIILILNGYITNWNNILAYW</sequence>
<reference evidence="2 3" key="1">
    <citation type="journal article" date="2014" name="PLoS ONE">
        <title>Genome Sequence of Candidatus Nitrososphaera evergladensis from Group I.1b Enriched from Everglades Soil Reveals Novel Genomic Features of the Ammonia-Oxidizing Archaea.</title>
        <authorList>
            <person name="Zhalnina K.V."/>
            <person name="Dias R."/>
            <person name="Leonard M.T."/>
            <person name="Dorr de Quadros P."/>
            <person name="Camargo F.A."/>
            <person name="Drew J.C."/>
            <person name="Farmerie W.G."/>
            <person name="Daroub S.H."/>
            <person name="Triplett E.W."/>
        </authorList>
    </citation>
    <scope>NUCLEOTIDE SEQUENCE [LARGE SCALE GENOMIC DNA]</scope>
    <source>
        <strain evidence="2 3">SR1</strain>
    </source>
</reference>
<keyword evidence="1" id="KW-1133">Transmembrane helix</keyword>
<keyword evidence="1" id="KW-0812">Transmembrane</keyword>
<dbReference type="EMBL" id="CP007174">
    <property type="protein sequence ID" value="AIF83441.1"/>
    <property type="molecule type" value="Genomic_DNA"/>
</dbReference>
<accession>A0A075MPG0</accession>
<organism evidence="2 3">
    <name type="scientific">Candidatus Nitrososphaera evergladensis SR1</name>
    <dbReference type="NCBI Taxonomy" id="1459636"/>
    <lineage>
        <taxon>Archaea</taxon>
        <taxon>Nitrososphaerota</taxon>
        <taxon>Nitrososphaeria</taxon>
        <taxon>Nitrososphaerales</taxon>
        <taxon>Nitrososphaeraceae</taxon>
        <taxon>Nitrososphaera</taxon>
    </lineage>
</organism>
<dbReference type="HOGENOM" id="CLU_3282668_0_0_2"/>
<proteinExistence type="predicted"/>
<keyword evidence="1" id="KW-0472">Membrane</keyword>
<evidence type="ECO:0000256" key="1">
    <source>
        <dbReference type="SAM" id="Phobius"/>
    </source>
</evidence>